<organism evidence="1 2">
    <name type="scientific">Phaeocystis globosa virus PgV-16T</name>
    <dbReference type="NCBI Taxonomy" id="3071227"/>
    <lineage>
        <taxon>Viruses</taxon>
        <taxon>Varidnaviria</taxon>
        <taxon>Bamfordvirae</taxon>
        <taxon>Nucleocytoviricota</taxon>
        <taxon>Megaviricetes</taxon>
        <taxon>Imitervirales</taxon>
        <taxon>Mesomimiviridae</taxon>
        <taxon>Tethysvirus</taxon>
        <taxon>Tethysvirus hollandense</taxon>
    </lineage>
</organism>
<reference evidence="1 2" key="1">
    <citation type="journal article" date="2013" name="Proc. Natl. Acad. Sci. U.S.A.">
        <title>Genome of Phaeocystis globosa virus PgV-16T highlights the common ancestry of the largest known DNA viruses infecting eukaryotes.</title>
        <authorList>
            <person name="Santini S."/>
            <person name="Jeudy S."/>
            <person name="Bartoli J."/>
            <person name="Poirot O."/>
            <person name="Lescot M."/>
            <person name="Abergel C."/>
            <person name="Barbe V."/>
            <person name="Wommack K.E."/>
            <person name="Noordeloos A.A."/>
            <person name="Brussaard C.P."/>
            <person name="Claverie J.M."/>
        </authorList>
    </citation>
    <scope>NUCLEOTIDE SEQUENCE [LARGE SCALE GENOMIC DNA]</scope>
    <source>
        <strain evidence="1 2">16T</strain>
    </source>
</reference>
<evidence type="ECO:0000313" key="1">
    <source>
        <dbReference type="EMBL" id="AGM15494.1"/>
    </source>
</evidence>
<keyword evidence="2" id="KW-1185">Reference proteome</keyword>
<gene>
    <name evidence="1" type="ORF">PGCG_00183</name>
</gene>
<name>A0AC59EXA5_9VIRU</name>
<dbReference type="EMBL" id="KC662249">
    <property type="protein sequence ID" value="AGM15494.1"/>
    <property type="molecule type" value="Genomic_DNA"/>
</dbReference>
<evidence type="ECO:0000313" key="2">
    <source>
        <dbReference type="Proteomes" id="UP000204225"/>
    </source>
</evidence>
<accession>A0AC59EXA5</accession>
<protein>
    <submittedName>
        <fullName evidence="1">Uncharacterized protein</fullName>
    </submittedName>
</protein>
<dbReference type="Proteomes" id="UP000204225">
    <property type="component" value="Segment"/>
</dbReference>
<sequence>MDKDNTKEEPNTKFWIHNPYVLLNKDTIFDLWPMAHMTREEKLNAISKFVIYSTSIGFFLSGNIKLLFTAIITLVMLIATYYILNKKSNNKLKEAFGDIQMYEKYKHNYTNPETINPLMNIQLPEIQANPNRPPAAPAYNKAVEEQINNSTKDFIKQNFNDQSIDEKLFNDLGDKFEFEQSMRQFHTTANTSVPNNQKDFAKFCYGNMASCKDGDVNKLLQGNTKGSM</sequence>
<proteinExistence type="predicted"/>